<keyword evidence="10" id="KW-1185">Reference proteome</keyword>
<evidence type="ECO:0000256" key="2">
    <source>
        <dbReference type="ARBA" id="ARBA00008974"/>
    </source>
</evidence>
<keyword evidence="4 8" id="KW-0812">Transmembrane</keyword>
<comment type="subcellular location">
    <subcellularLocation>
        <location evidence="1">Membrane</location>
        <topology evidence="1">Multi-pass membrane protein</topology>
    </subcellularLocation>
</comment>
<keyword evidence="5 8" id="KW-1133">Transmembrane helix</keyword>
<feature type="transmembrane region" description="Helical" evidence="8">
    <location>
        <begin position="194"/>
        <end position="211"/>
    </location>
</feature>
<evidence type="ECO:0000256" key="6">
    <source>
        <dbReference type="ARBA" id="ARBA00023136"/>
    </source>
</evidence>
<evidence type="ECO:0000256" key="8">
    <source>
        <dbReference type="SAM" id="Phobius"/>
    </source>
</evidence>
<feature type="transmembrane region" description="Helical" evidence="8">
    <location>
        <begin position="91"/>
        <end position="113"/>
    </location>
</feature>
<evidence type="ECO:0000256" key="1">
    <source>
        <dbReference type="ARBA" id="ARBA00004141"/>
    </source>
</evidence>
<dbReference type="Gene3D" id="1.10.4160.10">
    <property type="entry name" value="Hydantoin permease"/>
    <property type="match status" value="1"/>
</dbReference>
<feature type="transmembrane region" description="Helical" evidence="8">
    <location>
        <begin position="432"/>
        <end position="451"/>
    </location>
</feature>
<feature type="transmembrane region" description="Helical" evidence="8">
    <location>
        <begin position="134"/>
        <end position="152"/>
    </location>
</feature>
<dbReference type="Pfam" id="PF02133">
    <property type="entry name" value="Transp_cyt_pur"/>
    <property type="match status" value="1"/>
</dbReference>
<feature type="transmembrane region" description="Helical" evidence="8">
    <location>
        <begin position="362"/>
        <end position="383"/>
    </location>
</feature>
<evidence type="ECO:0000313" key="10">
    <source>
        <dbReference type="Proteomes" id="UP001497600"/>
    </source>
</evidence>
<proteinExistence type="inferred from homology"/>
<reference evidence="9 10" key="1">
    <citation type="submission" date="2024-01" db="EMBL/GenBank/DDBJ databases">
        <authorList>
            <consortium name="Genoscope - CEA"/>
            <person name="William W."/>
        </authorList>
    </citation>
    <scope>NUCLEOTIDE SEQUENCE [LARGE SCALE GENOMIC DNA]</scope>
    <source>
        <strain evidence="9 10">29B2s-10</strain>
    </source>
</reference>
<feature type="transmembrane region" description="Helical" evidence="8">
    <location>
        <begin position="164"/>
        <end position="185"/>
    </location>
</feature>
<organism evidence="9 10">
    <name type="scientific">[Candida] anglica</name>
    <dbReference type="NCBI Taxonomy" id="148631"/>
    <lineage>
        <taxon>Eukaryota</taxon>
        <taxon>Fungi</taxon>
        <taxon>Dikarya</taxon>
        <taxon>Ascomycota</taxon>
        <taxon>Saccharomycotina</taxon>
        <taxon>Pichiomycetes</taxon>
        <taxon>Debaryomycetaceae</taxon>
        <taxon>Kurtzmaniella</taxon>
    </lineage>
</organism>
<feature type="transmembrane region" description="Helical" evidence="8">
    <location>
        <begin position="265"/>
        <end position="286"/>
    </location>
</feature>
<keyword evidence="3 7" id="KW-0813">Transport</keyword>
<dbReference type="Proteomes" id="UP001497600">
    <property type="component" value="Chromosome E"/>
</dbReference>
<protein>
    <submittedName>
        <fullName evidence="9">Purine-cytosine permease Fcy21p</fullName>
    </submittedName>
</protein>
<evidence type="ECO:0000256" key="4">
    <source>
        <dbReference type="ARBA" id="ARBA00022692"/>
    </source>
</evidence>
<evidence type="ECO:0000256" key="7">
    <source>
        <dbReference type="PIRNR" id="PIRNR002744"/>
    </source>
</evidence>
<dbReference type="PANTHER" id="PTHR31806">
    <property type="entry name" value="PURINE-CYTOSINE PERMEASE FCY2-RELATED"/>
    <property type="match status" value="1"/>
</dbReference>
<feature type="transmembrane region" description="Helical" evidence="8">
    <location>
        <begin position="60"/>
        <end position="79"/>
    </location>
</feature>
<evidence type="ECO:0000256" key="3">
    <source>
        <dbReference type="ARBA" id="ARBA00022448"/>
    </source>
</evidence>
<name>A0ABP0EES3_9ASCO</name>
<comment type="similarity">
    <text evidence="2 7">Belongs to the purine-cytosine permease (2.A.39) family.</text>
</comment>
<dbReference type="PANTHER" id="PTHR31806:SF1">
    <property type="entry name" value="PURINE-CYTOSINE PERMEASE FCY2-RELATED"/>
    <property type="match status" value="1"/>
</dbReference>
<feature type="transmembrane region" description="Helical" evidence="8">
    <location>
        <begin position="231"/>
        <end position="253"/>
    </location>
</feature>
<feature type="transmembrane region" description="Helical" evidence="8">
    <location>
        <begin position="322"/>
        <end position="341"/>
    </location>
</feature>
<feature type="transmembrane region" description="Helical" evidence="8">
    <location>
        <begin position="389"/>
        <end position="411"/>
    </location>
</feature>
<feature type="transmembrane region" description="Helical" evidence="8">
    <location>
        <begin position="471"/>
        <end position="487"/>
    </location>
</feature>
<evidence type="ECO:0000256" key="5">
    <source>
        <dbReference type="ARBA" id="ARBA00022989"/>
    </source>
</evidence>
<evidence type="ECO:0000313" key="9">
    <source>
        <dbReference type="EMBL" id="CAK7906967.1"/>
    </source>
</evidence>
<gene>
    <name evidence="9" type="primary">FCY21</name>
    <name evidence="9" type="ORF">CAAN4_E03290</name>
</gene>
<dbReference type="EMBL" id="OZ004257">
    <property type="protein sequence ID" value="CAK7906967.1"/>
    <property type="molecule type" value="Genomic_DNA"/>
</dbReference>
<dbReference type="InterPro" id="IPR001248">
    <property type="entry name" value="Pur-cyt_permease"/>
</dbReference>
<dbReference type="InterPro" id="IPR026030">
    <property type="entry name" value="Pur-cyt_permease_Fcy2/21/22"/>
</dbReference>
<keyword evidence="6 7" id="KW-0472">Membrane</keyword>
<sequence length="497" mass="54569">MTEKNTSASYAQSFSSVEEYPDDAPKNFIDKLGLLLNAEIRGIERVPDDLREDKSMWGPLTIFLSPNLAIAALGSGALAPTVFGLDFWTSVIIIIVWSLIGALPVAFCATFGMKFGLRQQIMSRYFTGNIMGRVFAFFNAISCIGWNAINIIPSVELLSSMGPLPPWAGCLILVILTCVIAILGYKYIHIYERYSGIPNFIIYLILIARLAKSGNFEFGTMDTGKAEAGNVLTFIALVFGFVAGWTPSSADYFVYIPSNTPSWRIFVPVFIGLSVPCIFTLILGAACGMGTLGNEEWAAAFEKDSIGGLVYQILVENSLHGFGKFCCVILALSAIANNLPGSYSLSLSIQALWSPLAKFPRIGWCIAGNFLSLGLSIPAYYVFSQAMSNFFSIIGYNVSIYIGITLCEHFIFRKGFGGYDITNFEDRKTLPVGLAGLFAFCCGVVTTVLSMNQTWYSGVISQTFGKYGGEISFELNIFTTFIVYAIVRPFEKKYFKR</sequence>
<dbReference type="PIRSF" id="PIRSF002744">
    <property type="entry name" value="Pur-cyt_permease"/>
    <property type="match status" value="1"/>
</dbReference>
<accession>A0ABP0EES3</accession>